<evidence type="ECO:0000313" key="2">
    <source>
        <dbReference type="EMBL" id="KAJ7210417.1"/>
    </source>
</evidence>
<gene>
    <name evidence="2" type="ORF">GGX14DRAFT_565629</name>
</gene>
<feature type="region of interest" description="Disordered" evidence="1">
    <location>
        <begin position="401"/>
        <end position="468"/>
    </location>
</feature>
<protein>
    <submittedName>
        <fullName evidence="2">Uncharacterized protein</fullName>
    </submittedName>
</protein>
<reference evidence="2" key="1">
    <citation type="submission" date="2023-03" db="EMBL/GenBank/DDBJ databases">
        <title>Massive genome expansion in bonnet fungi (Mycena s.s.) driven by repeated elements and novel gene families across ecological guilds.</title>
        <authorList>
            <consortium name="Lawrence Berkeley National Laboratory"/>
            <person name="Harder C.B."/>
            <person name="Miyauchi S."/>
            <person name="Viragh M."/>
            <person name="Kuo A."/>
            <person name="Thoen E."/>
            <person name="Andreopoulos B."/>
            <person name="Lu D."/>
            <person name="Skrede I."/>
            <person name="Drula E."/>
            <person name="Henrissat B."/>
            <person name="Morin E."/>
            <person name="Kohler A."/>
            <person name="Barry K."/>
            <person name="LaButti K."/>
            <person name="Morin E."/>
            <person name="Salamov A."/>
            <person name="Lipzen A."/>
            <person name="Mereny Z."/>
            <person name="Hegedus B."/>
            <person name="Baldrian P."/>
            <person name="Stursova M."/>
            <person name="Weitz H."/>
            <person name="Taylor A."/>
            <person name="Grigoriev I.V."/>
            <person name="Nagy L.G."/>
            <person name="Martin F."/>
            <person name="Kauserud H."/>
        </authorList>
    </citation>
    <scope>NUCLEOTIDE SEQUENCE</scope>
    <source>
        <strain evidence="2">9144</strain>
    </source>
</reference>
<evidence type="ECO:0000256" key="1">
    <source>
        <dbReference type="SAM" id="MobiDB-lite"/>
    </source>
</evidence>
<keyword evidence="3" id="KW-1185">Reference proteome</keyword>
<proteinExistence type="predicted"/>
<organism evidence="2 3">
    <name type="scientific">Mycena pura</name>
    <dbReference type="NCBI Taxonomy" id="153505"/>
    <lineage>
        <taxon>Eukaryota</taxon>
        <taxon>Fungi</taxon>
        <taxon>Dikarya</taxon>
        <taxon>Basidiomycota</taxon>
        <taxon>Agaricomycotina</taxon>
        <taxon>Agaricomycetes</taxon>
        <taxon>Agaricomycetidae</taxon>
        <taxon>Agaricales</taxon>
        <taxon>Marasmiineae</taxon>
        <taxon>Mycenaceae</taxon>
        <taxon>Mycena</taxon>
    </lineage>
</organism>
<accession>A0AAD6VIA3</accession>
<feature type="region of interest" description="Disordered" evidence="1">
    <location>
        <begin position="295"/>
        <end position="317"/>
    </location>
</feature>
<dbReference type="EMBL" id="JARJCW010000028">
    <property type="protein sequence ID" value="KAJ7210417.1"/>
    <property type="molecule type" value="Genomic_DNA"/>
</dbReference>
<name>A0AAD6VIA3_9AGAR</name>
<comment type="caution">
    <text evidence="2">The sequence shown here is derived from an EMBL/GenBank/DDBJ whole genome shotgun (WGS) entry which is preliminary data.</text>
</comment>
<evidence type="ECO:0000313" key="3">
    <source>
        <dbReference type="Proteomes" id="UP001219525"/>
    </source>
</evidence>
<dbReference type="AlphaFoldDB" id="A0AAD6VIA3"/>
<dbReference type="Proteomes" id="UP001219525">
    <property type="component" value="Unassembled WGS sequence"/>
</dbReference>
<sequence length="621" mass="68003">MLPYHHHLHARRPVTHAVCTPPPHILWKNTGLSGEDNPCLTPRRCISSGRSVRRVVLDAARNRRPDPPAHTRARAPFRRHKLPLPGPVCRLVFDATRRRRPDPPAHSTPQAVAARTPLRTLQRACTGSCLTPRAAAARTCPRTCAGPRSTPRAAAAAARARRAHAPTSVRRLATRRCCPSRPAHARARAPFRRHKPPPHKPALHTLKQACTGSCLTPRAAAALTRLCTLAGACGFAVDARRRRPRRPRAAALQRAAPCRARPRHARARGFAFAPCDAPTPCDAPAPLPSNASRLPSNAPAPRRCPRAHGSAQFPVRRPPLPPPRCPCADALQRPPARSAVPLHARARSRECAMDAHRRRPATPPCRHPPTPHAAALQRHRAVALQRATPAPLLAHVRRSARWTPTVAAPRDAPGTPPSDAPRRRPPMPPVALQRAAPRTLAEARGFRTRRAPPPPPRRPRAAALQRAVPRRARLRCTRPRTSVQFRGRRALPPPHPRPPRATALQRAAPCCARPRMSAQFCVRRPPPPPPPRRPLRRRSCAAAPLPAHVCGSAVSCRRPAPRAGFDARRRCHPVLLPCTARACSQERARARFRCLPLPLCTTVPGFQRPAPLSSPVHCACF</sequence>